<protein>
    <submittedName>
        <fullName evidence="2">KPCA kinase</fullName>
    </submittedName>
</protein>
<keyword evidence="2" id="KW-0808">Transferase</keyword>
<evidence type="ECO:0000259" key="1">
    <source>
        <dbReference type="Pfam" id="PF00433"/>
    </source>
</evidence>
<reference evidence="2 3" key="1">
    <citation type="submission" date="2019-09" db="EMBL/GenBank/DDBJ databases">
        <title>Bird 10,000 Genomes (B10K) Project - Family phase.</title>
        <authorList>
            <person name="Zhang G."/>
        </authorList>
    </citation>
    <scope>NUCLEOTIDE SEQUENCE [LARGE SCALE GENOMIC DNA]</scope>
    <source>
        <strain evidence="2">B10K-MSB-42743</strain>
        <tissue evidence="2">Heart</tissue>
    </source>
</reference>
<dbReference type="GO" id="GO:0005524">
    <property type="term" value="F:ATP binding"/>
    <property type="evidence" value="ECO:0007669"/>
    <property type="project" value="InterPro"/>
</dbReference>
<dbReference type="EMBL" id="VWPX01003892">
    <property type="protein sequence ID" value="NWI10348.1"/>
    <property type="molecule type" value="Genomic_DNA"/>
</dbReference>
<gene>
    <name evidence="2" type="primary">Prkca_0</name>
    <name evidence="2" type="ORF">CRYSOU_R02847</name>
</gene>
<accession>A0A7K4K409</accession>
<keyword evidence="3" id="KW-1185">Reference proteome</keyword>
<dbReference type="AlphaFoldDB" id="A0A7K4K409"/>
<name>A0A7K4K409_9AVES</name>
<dbReference type="Proteomes" id="UP000545332">
    <property type="component" value="Unassembled WGS sequence"/>
</dbReference>
<feature type="non-terminal residue" evidence="2">
    <location>
        <position position="52"/>
    </location>
</feature>
<evidence type="ECO:0000313" key="3">
    <source>
        <dbReference type="Proteomes" id="UP000545332"/>
    </source>
</evidence>
<feature type="domain" description="Protein kinase C-terminal" evidence="1">
    <location>
        <begin position="6"/>
        <end position="40"/>
    </location>
</feature>
<keyword evidence="2" id="KW-0418">Kinase</keyword>
<dbReference type="GO" id="GO:0004674">
    <property type="term" value="F:protein serine/threonine kinase activity"/>
    <property type="evidence" value="ECO:0007669"/>
    <property type="project" value="InterPro"/>
</dbReference>
<dbReference type="Pfam" id="PF00433">
    <property type="entry name" value="Pkinase_C"/>
    <property type="match status" value="1"/>
</dbReference>
<dbReference type="InterPro" id="IPR017892">
    <property type="entry name" value="Pkinase_C"/>
</dbReference>
<feature type="non-terminal residue" evidence="2">
    <location>
        <position position="1"/>
    </location>
</feature>
<comment type="caution">
    <text evidence="2">The sequence shown here is derived from an EMBL/GenBank/DDBJ whole genome shotgun (WGS) entry which is preliminary data.</text>
</comment>
<evidence type="ECO:0000313" key="2">
    <source>
        <dbReference type="EMBL" id="NWI10348.1"/>
    </source>
</evidence>
<organism evidence="2 3">
    <name type="scientific">Crypturellus soui</name>
    <dbReference type="NCBI Taxonomy" id="458187"/>
    <lineage>
        <taxon>Eukaryota</taxon>
        <taxon>Metazoa</taxon>
        <taxon>Chordata</taxon>
        <taxon>Craniata</taxon>
        <taxon>Vertebrata</taxon>
        <taxon>Euteleostomi</taxon>
        <taxon>Archelosauria</taxon>
        <taxon>Archosauria</taxon>
        <taxon>Dinosauria</taxon>
        <taxon>Saurischia</taxon>
        <taxon>Theropoda</taxon>
        <taxon>Coelurosauria</taxon>
        <taxon>Aves</taxon>
        <taxon>Palaeognathae</taxon>
        <taxon>Tinamiformes</taxon>
        <taxon>Tinamidae</taxon>
        <taxon>Crypturellus</taxon>
    </lineage>
</organism>
<proteinExistence type="predicted"/>
<sequence length="52" mass="5472">CGRGAENFDGFFTRAPPALTPPDRLVLAGLEPGAFAGFSYVNPLFGTRPSDT</sequence>
<dbReference type="OrthoDB" id="63267at2759"/>
<dbReference type="Gene3D" id="3.30.200.20">
    <property type="entry name" value="Phosphorylase Kinase, domain 1"/>
    <property type="match status" value="1"/>
</dbReference>